<gene>
    <name evidence="2" type="ORF">BE18_07980</name>
</gene>
<feature type="region of interest" description="Disordered" evidence="1">
    <location>
        <begin position="245"/>
        <end position="274"/>
    </location>
</feature>
<name>A0A150SQ18_SORCE</name>
<dbReference type="EMBL" id="JEMC01001195">
    <property type="protein sequence ID" value="KYF98980.1"/>
    <property type="molecule type" value="Genomic_DNA"/>
</dbReference>
<feature type="region of interest" description="Disordered" evidence="1">
    <location>
        <begin position="174"/>
        <end position="203"/>
    </location>
</feature>
<evidence type="ECO:0000256" key="1">
    <source>
        <dbReference type="SAM" id="MobiDB-lite"/>
    </source>
</evidence>
<organism evidence="2 3">
    <name type="scientific">Sorangium cellulosum</name>
    <name type="common">Polyangium cellulosum</name>
    <dbReference type="NCBI Taxonomy" id="56"/>
    <lineage>
        <taxon>Bacteria</taxon>
        <taxon>Pseudomonadati</taxon>
        <taxon>Myxococcota</taxon>
        <taxon>Polyangia</taxon>
        <taxon>Polyangiales</taxon>
        <taxon>Polyangiaceae</taxon>
        <taxon>Sorangium</taxon>
    </lineage>
</organism>
<dbReference type="AlphaFoldDB" id="A0A150SQ18"/>
<evidence type="ECO:0008006" key="4">
    <source>
        <dbReference type="Google" id="ProtNLM"/>
    </source>
</evidence>
<accession>A0A150SQ18</accession>
<evidence type="ECO:0000313" key="2">
    <source>
        <dbReference type="EMBL" id="KYF98980.1"/>
    </source>
</evidence>
<proteinExistence type="predicted"/>
<reference evidence="2 3" key="1">
    <citation type="submission" date="2014-02" db="EMBL/GenBank/DDBJ databases">
        <title>The small core and large imbalanced accessory genome model reveals a collaborative survival strategy of Sorangium cellulosum strains in nature.</title>
        <authorList>
            <person name="Han K."/>
            <person name="Peng R."/>
            <person name="Blom J."/>
            <person name="Li Y.-Z."/>
        </authorList>
    </citation>
    <scope>NUCLEOTIDE SEQUENCE [LARGE SCALE GENOMIC DNA]</scope>
    <source>
        <strain evidence="2 3">So0149</strain>
    </source>
</reference>
<evidence type="ECO:0000313" key="3">
    <source>
        <dbReference type="Proteomes" id="UP000075515"/>
    </source>
</evidence>
<dbReference type="Proteomes" id="UP000075515">
    <property type="component" value="Unassembled WGS sequence"/>
</dbReference>
<sequence>MSVASHLLGMVVEGSDDARTVPGLVDRVVEGAVPDLKGKLGRARSFCGLDADTSFVMWSAVHQYPVPRRHGHFGGKPALEDARTAVLALRCFVGRDPQPEAVVLVRDSDGKDAERRQGLEQARQDFAWPFEVLLGVAHPMRECWVLAGFIPESKREETSLAALRKELGFDPTARSHELDASSKAAKKSPKRVLDRLTGGEGEREARCWTEPALGHLRQRGNGNGLAAFLGEIEARLVPIFSDAGIGDNAGAELGPPQPSAPEGDEASAKGPSHS</sequence>
<comment type="caution">
    <text evidence="2">The sequence shown here is derived from an EMBL/GenBank/DDBJ whole genome shotgun (WGS) entry which is preliminary data.</text>
</comment>
<protein>
    <recommendedName>
        <fullName evidence="4">DUF4276 family protein</fullName>
    </recommendedName>
</protein>